<accession>A0ABD3WYZ1</accession>
<sequence>MATEDDEFDLEKLRAEIQQEKQMKEMLEQSAVELRVTVEELEKRFESIDNEGNEWKTRFETQEEMNQQLEKQIITLQDKVEDAKRNLKDADYLKYNQTKKLTPAKAYVEGSRVSPVNSPPDTPKSKSTGITINISVSPQAGKTPREIKTFDDLSDANPTMIKSLEKEKNQLFNQLRDLEWRLDQESKAYHKANDERKQYLLEINSTKHNLDDVRTRHRAAVTIQQREIESLPRTPRDVGGDYHRIANKLHYSLEEIFS</sequence>
<name>A0ABD3WYZ1_SINWO</name>
<dbReference type="PANTHER" id="PTHR28671">
    <property type="entry name" value="COILED-COIL DOMAIN-CONTAINING PROTEIN 169"/>
    <property type="match status" value="1"/>
</dbReference>
<proteinExistence type="predicted"/>
<comment type="caution">
    <text evidence="2">The sequence shown here is derived from an EMBL/GenBank/DDBJ whole genome shotgun (WGS) entry which is preliminary data.</text>
</comment>
<dbReference type="Pfam" id="PF15372">
    <property type="entry name" value="DUF4600"/>
    <property type="match status" value="2"/>
</dbReference>
<dbReference type="AlphaFoldDB" id="A0ABD3WYZ1"/>
<evidence type="ECO:0000256" key="1">
    <source>
        <dbReference type="SAM" id="Coils"/>
    </source>
</evidence>
<dbReference type="InterPro" id="IPR028022">
    <property type="entry name" value="DUF4600"/>
</dbReference>
<keyword evidence="1" id="KW-0175">Coiled coil</keyword>
<evidence type="ECO:0008006" key="4">
    <source>
        <dbReference type="Google" id="ProtNLM"/>
    </source>
</evidence>
<dbReference type="SUPFAM" id="SSF90257">
    <property type="entry name" value="Myosin rod fragments"/>
    <property type="match status" value="1"/>
</dbReference>
<gene>
    <name evidence="2" type="ORF">ACJMK2_031498</name>
</gene>
<evidence type="ECO:0000313" key="3">
    <source>
        <dbReference type="Proteomes" id="UP001634394"/>
    </source>
</evidence>
<dbReference type="EMBL" id="JBJQND010000004">
    <property type="protein sequence ID" value="KAL3879189.1"/>
    <property type="molecule type" value="Genomic_DNA"/>
</dbReference>
<protein>
    <recommendedName>
        <fullName evidence="4">Coiled-coil domain-containing protein 169</fullName>
    </recommendedName>
</protein>
<organism evidence="2 3">
    <name type="scientific">Sinanodonta woodiana</name>
    <name type="common">Chinese pond mussel</name>
    <name type="synonym">Anodonta woodiana</name>
    <dbReference type="NCBI Taxonomy" id="1069815"/>
    <lineage>
        <taxon>Eukaryota</taxon>
        <taxon>Metazoa</taxon>
        <taxon>Spiralia</taxon>
        <taxon>Lophotrochozoa</taxon>
        <taxon>Mollusca</taxon>
        <taxon>Bivalvia</taxon>
        <taxon>Autobranchia</taxon>
        <taxon>Heteroconchia</taxon>
        <taxon>Palaeoheterodonta</taxon>
        <taxon>Unionida</taxon>
        <taxon>Unionoidea</taxon>
        <taxon>Unionidae</taxon>
        <taxon>Unioninae</taxon>
        <taxon>Sinanodonta</taxon>
    </lineage>
</organism>
<dbReference type="PANTHER" id="PTHR28671:SF3">
    <property type="entry name" value="COILED-COIL DOMAIN-CONTAINING PROTEIN 169"/>
    <property type="match status" value="1"/>
</dbReference>
<dbReference type="Proteomes" id="UP001634394">
    <property type="component" value="Unassembled WGS sequence"/>
</dbReference>
<keyword evidence="3" id="KW-1185">Reference proteome</keyword>
<feature type="coiled-coil region" evidence="1">
    <location>
        <begin position="10"/>
        <end position="86"/>
    </location>
</feature>
<reference evidence="2 3" key="1">
    <citation type="submission" date="2024-11" db="EMBL/GenBank/DDBJ databases">
        <title>Chromosome-level genome assembly of the freshwater bivalve Anodonta woodiana.</title>
        <authorList>
            <person name="Chen X."/>
        </authorList>
    </citation>
    <scope>NUCLEOTIDE SEQUENCE [LARGE SCALE GENOMIC DNA]</scope>
    <source>
        <strain evidence="2">MN2024</strain>
        <tissue evidence="2">Gills</tissue>
    </source>
</reference>
<feature type="coiled-coil region" evidence="1">
    <location>
        <begin position="161"/>
        <end position="202"/>
    </location>
</feature>
<evidence type="ECO:0000313" key="2">
    <source>
        <dbReference type="EMBL" id="KAL3879189.1"/>
    </source>
</evidence>